<dbReference type="PANTHER" id="PTHR43547">
    <property type="entry name" value="TWO-COMPONENT HISTIDINE KINASE"/>
    <property type="match status" value="1"/>
</dbReference>
<gene>
    <name evidence="7" type="ORF">JIV24_13280</name>
</gene>
<dbReference type="RefSeq" id="WP_200465538.1">
    <property type="nucleotide sequence ID" value="NZ_JAENRR010000031.1"/>
</dbReference>
<dbReference type="SUPFAM" id="SSF47384">
    <property type="entry name" value="Homodimeric domain of signal transducing histidine kinase"/>
    <property type="match status" value="1"/>
</dbReference>
<dbReference type="CDD" id="cd00082">
    <property type="entry name" value="HisKA"/>
    <property type="match status" value="1"/>
</dbReference>
<evidence type="ECO:0000259" key="6">
    <source>
        <dbReference type="PROSITE" id="PS50109"/>
    </source>
</evidence>
<evidence type="ECO:0000256" key="5">
    <source>
        <dbReference type="SAM" id="Phobius"/>
    </source>
</evidence>
<proteinExistence type="predicted"/>
<dbReference type="EC" id="2.7.13.3" evidence="2"/>
<comment type="catalytic activity">
    <reaction evidence="1">
        <text>ATP + protein L-histidine = ADP + protein N-phospho-L-histidine.</text>
        <dbReference type="EC" id="2.7.13.3"/>
    </reaction>
</comment>
<dbReference type="Proteomes" id="UP000605676">
    <property type="component" value="Unassembled WGS sequence"/>
</dbReference>
<evidence type="ECO:0000256" key="4">
    <source>
        <dbReference type="SAM" id="Coils"/>
    </source>
</evidence>
<keyword evidence="5" id="KW-0812">Transmembrane</keyword>
<dbReference type="Pfam" id="PF07494">
    <property type="entry name" value="Reg_prop"/>
    <property type="match status" value="1"/>
</dbReference>
<evidence type="ECO:0000256" key="2">
    <source>
        <dbReference type="ARBA" id="ARBA00012438"/>
    </source>
</evidence>
<dbReference type="SUPFAM" id="SSF55874">
    <property type="entry name" value="ATPase domain of HSP90 chaperone/DNA topoisomerase II/histidine kinase"/>
    <property type="match status" value="1"/>
</dbReference>
<dbReference type="InterPro" id="IPR003594">
    <property type="entry name" value="HATPase_dom"/>
</dbReference>
<keyword evidence="3" id="KW-0597">Phosphoprotein</keyword>
<dbReference type="InterPro" id="IPR036890">
    <property type="entry name" value="HATPase_C_sf"/>
</dbReference>
<dbReference type="Pfam" id="PF02518">
    <property type="entry name" value="HATPase_c"/>
    <property type="match status" value="1"/>
</dbReference>
<evidence type="ECO:0000313" key="7">
    <source>
        <dbReference type="EMBL" id="MBK3518311.1"/>
    </source>
</evidence>
<dbReference type="Gene3D" id="2.130.10.10">
    <property type="entry name" value="YVTN repeat-like/Quinoprotein amine dehydrogenase"/>
    <property type="match status" value="2"/>
</dbReference>
<dbReference type="SMART" id="SM00388">
    <property type="entry name" value="HisKA"/>
    <property type="match status" value="1"/>
</dbReference>
<evidence type="ECO:0000313" key="8">
    <source>
        <dbReference type="Proteomes" id="UP000605676"/>
    </source>
</evidence>
<feature type="coiled-coil region" evidence="4">
    <location>
        <begin position="818"/>
        <end position="845"/>
    </location>
</feature>
<dbReference type="InterPro" id="IPR011047">
    <property type="entry name" value="Quinoprotein_ADH-like_sf"/>
</dbReference>
<evidence type="ECO:0000256" key="3">
    <source>
        <dbReference type="ARBA" id="ARBA00022553"/>
    </source>
</evidence>
<evidence type="ECO:0000256" key="1">
    <source>
        <dbReference type="ARBA" id="ARBA00000085"/>
    </source>
</evidence>
<comment type="caution">
    <text evidence="7">The sequence shown here is derived from an EMBL/GenBank/DDBJ whole genome shotgun (WGS) entry which is preliminary data.</text>
</comment>
<protein>
    <recommendedName>
        <fullName evidence="2">histidine kinase</fullName>
        <ecNumber evidence="2">2.7.13.3</ecNumber>
    </recommendedName>
</protein>
<dbReference type="InterPro" id="IPR036097">
    <property type="entry name" value="HisK_dim/P_sf"/>
</dbReference>
<dbReference type="InterPro" id="IPR005467">
    <property type="entry name" value="His_kinase_dom"/>
</dbReference>
<sequence>MHTRTILFLLIIFGCNTWLCGNDLKFKSFNLDDGISGSTVTCFYKSHNQLMWLGTDKGIDLFTGHDFIPLHQFIVDSAHTTQSSITDITTLDNKTLWAGTWGDGLFSVNIETGQYKHYWAAEELNNSTISDNYINCLEVFDDQLWIGTNYCLSHTTGNGFTHYEFEEVLTKGIPDIRGIIPRYNQLLSIFTNSGEIIELNSQTGTYKKVAEIAVPLSNITRVVKDKYKRYWIGTEYSGLILLDENYQILQPEAPFFKSLKNSHISDLKSHPEYGVFVSSDGGGLFLINPDNLKYKHFKHDNDKNSLASNQLESLLIDDEGLLWIGYFKGGFSKANYEGDGIKHYYKRNILPNRNVNCFAEDFSGTIWIGTENGLSILDKSFKQENLSAFNKKVSKLLQNYPVTSLSTNHNKEKVYIGTYNNGLFIINLSKKSIVNLTKNNSRLQSNFIRSVKEADDSTLYIASVDGGLYKYDGNVCEKIKVYYQNNYEIQDFFHIELIDDKSLWLSSAGKGVLRINTSTGSGELFDSVISTICYSTCITKDSSVYIATNKGLFEYNSGNNEFNIVSDKYPNIEYYGISESSKEYLWISSSSGLFSFNRTNNELEGINSLNIQNIEFHPGSFYQLDNGMLLFGGTNGFNLIDTEQFTPHHDTPEIFISELKIYNTSIKPGQPHNNNGKLERQINYVDEISIAADIDLFSLRVNSLSYRNFHTNKVAYKITQNNKESEFFYADGEITFLNMKPGQYELSIYPINPSNNEVIKASAKKISIIKHSPWWRSYWVYIALLLVISLTVLILHKLRTREYRRTEKILQKKVTERTAALLSQKERLQHQKNELQQILVKNEKLESFKEVIISMIIHDLKNPLNGIIGLSSLNEVEYLEHINSSSRQMLCLVENILDVRRYETHSLKLFYQHCDIRQLANEAIDEVRFLLKNNQIEIINLTTPMQVNVDKDIMRRVYINLLTNAIKYSKINGKITLRSVTNNKQNEKTLLLSVQDEGHGIADDFKESIFDLYQQIELKKSGQANSNGLGLSFCKIAVNEHHGKIWVESAIGKGSTFNIEIPIQ</sequence>
<reference evidence="7 8" key="1">
    <citation type="submission" date="2021-01" db="EMBL/GenBank/DDBJ databases">
        <title>Carboxyliciviraga sp.nov., isolated from coastal sediments.</title>
        <authorList>
            <person name="Lu D."/>
            <person name="Zhang T."/>
        </authorList>
    </citation>
    <scope>NUCLEOTIDE SEQUENCE [LARGE SCALE GENOMIC DNA]</scope>
    <source>
        <strain evidence="7 8">N1Y132</strain>
    </source>
</reference>
<dbReference type="SUPFAM" id="SSF50998">
    <property type="entry name" value="Quinoprotein alcohol dehydrogenase-like"/>
    <property type="match status" value="2"/>
</dbReference>
<feature type="domain" description="Histidine kinase" evidence="6">
    <location>
        <begin position="855"/>
        <end position="1064"/>
    </location>
</feature>
<keyword evidence="4" id="KW-0175">Coiled coil</keyword>
<dbReference type="PROSITE" id="PS50109">
    <property type="entry name" value="HIS_KIN"/>
    <property type="match status" value="1"/>
</dbReference>
<dbReference type="InterPro" id="IPR015943">
    <property type="entry name" value="WD40/YVTN_repeat-like_dom_sf"/>
</dbReference>
<keyword evidence="5" id="KW-0472">Membrane</keyword>
<dbReference type="InterPro" id="IPR013783">
    <property type="entry name" value="Ig-like_fold"/>
</dbReference>
<dbReference type="PRINTS" id="PR00344">
    <property type="entry name" value="BCTRLSENSOR"/>
</dbReference>
<dbReference type="InterPro" id="IPR003661">
    <property type="entry name" value="HisK_dim/P_dom"/>
</dbReference>
<dbReference type="EMBL" id="JAENRR010000031">
    <property type="protein sequence ID" value="MBK3518311.1"/>
    <property type="molecule type" value="Genomic_DNA"/>
</dbReference>
<keyword evidence="8" id="KW-1185">Reference proteome</keyword>
<feature type="transmembrane region" description="Helical" evidence="5">
    <location>
        <begin position="778"/>
        <end position="795"/>
    </location>
</feature>
<dbReference type="SMART" id="SM00387">
    <property type="entry name" value="HATPase_c"/>
    <property type="match status" value="1"/>
</dbReference>
<dbReference type="InterPro" id="IPR004358">
    <property type="entry name" value="Sig_transdc_His_kin-like_C"/>
</dbReference>
<dbReference type="Gene3D" id="3.30.565.10">
    <property type="entry name" value="Histidine kinase-like ATPase, C-terminal domain"/>
    <property type="match status" value="1"/>
</dbReference>
<keyword evidence="5" id="KW-1133">Transmembrane helix</keyword>
<dbReference type="InterPro" id="IPR011110">
    <property type="entry name" value="Reg_prop"/>
</dbReference>
<dbReference type="PROSITE" id="PS51257">
    <property type="entry name" value="PROKAR_LIPOPROTEIN"/>
    <property type="match status" value="1"/>
</dbReference>
<dbReference type="Gene3D" id="1.10.287.130">
    <property type="match status" value="1"/>
</dbReference>
<name>A0ABS1HL24_9BACT</name>
<dbReference type="PANTHER" id="PTHR43547:SF2">
    <property type="entry name" value="HYBRID SIGNAL TRANSDUCTION HISTIDINE KINASE C"/>
    <property type="match status" value="1"/>
</dbReference>
<dbReference type="Gene3D" id="2.60.40.10">
    <property type="entry name" value="Immunoglobulins"/>
    <property type="match status" value="1"/>
</dbReference>
<dbReference type="Pfam" id="PF00512">
    <property type="entry name" value="HisKA"/>
    <property type="match status" value="1"/>
</dbReference>
<organism evidence="7 8">
    <name type="scientific">Carboxylicivirga marina</name>
    <dbReference type="NCBI Taxonomy" id="2800988"/>
    <lineage>
        <taxon>Bacteria</taxon>
        <taxon>Pseudomonadati</taxon>
        <taxon>Bacteroidota</taxon>
        <taxon>Bacteroidia</taxon>
        <taxon>Marinilabiliales</taxon>
        <taxon>Marinilabiliaceae</taxon>
        <taxon>Carboxylicivirga</taxon>
    </lineage>
</organism>
<accession>A0ABS1HL24</accession>